<keyword evidence="7" id="KW-1185">Reference proteome</keyword>
<name>A0A7J8LGM6_9ROSI</name>
<dbReference type="Proteomes" id="UP000593572">
    <property type="component" value="Unassembled WGS sequence"/>
</dbReference>
<evidence type="ECO:0000256" key="4">
    <source>
        <dbReference type="ARBA" id="ARBA00023098"/>
    </source>
</evidence>
<evidence type="ECO:0000256" key="3">
    <source>
        <dbReference type="ARBA" id="ARBA00022963"/>
    </source>
</evidence>
<gene>
    <name evidence="6" type="ORF">Golob_022474</name>
</gene>
<accession>A0A7J8LGM6</accession>
<dbReference type="GO" id="GO:0016788">
    <property type="term" value="F:hydrolase activity, acting on ester bonds"/>
    <property type="evidence" value="ECO:0007669"/>
    <property type="project" value="InterPro"/>
</dbReference>
<comment type="similarity">
    <text evidence="1">Belongs to the 'GDSL' lipolytic enzyme family.</text>
</comment>
<keyword evidence="4" id="KW-0443">Lipid metabolism</keyword>
<keyword evidence="5" id="KW-0732">Signal</keyword>
<dbReference type="InterPro" id="IPR036514">
    <property type="entry name" value="SGNH_hydro_sf"/>
</dbReference>
<dbReference type="GO" id="GO:0016042">
    <property type="term" value="P:lipid catabolic process"/>
    <property type="evidence" value="ECO:0007669"/>
    <property type="project" value="UniProtKB-KW"/>
</dbReference>
<dbReference type="Pfam" id="PF00657">
    <property type="entry name" value="Lipase_GDSL"/>
    <property type="match status" value="1"/>
</dbReference>
<dbReference type="Gene3D" id="3.40.50.1110">
    <property type="entry name" value="SGNH hydrolase"/>
    <property type="match status" value="1"/>
</dbReference>
<keyword evidence="3" id="KW-0442">Lipid degradation</keyword>
<organism evidence="6 7">
    <name type="scientific">Gossypium lobatum</name>
    <dbReference type="NCBI Taxonomy" id="34289"/>
    <lineage>
        <taxon>Eukaryota</taxon>
        <taxon>Viridiplantae</taxon>
        <taxon>Streptophyta</taxon>
        <taxon>Embryophyta</taxon>
        <taxon>Tracheophyta</taxon>
        <taxon>Spermatophyta</taxon>
        <taxon>Magnoliopsida</taxon>
        <taxon>eudicotyledons</taxon>
        <taxon>Gunneridae</taxon>
        <taxon>Pentapetalae</taxon>
        <taxon>rosids</taxon>
        <taxon>malvids</taxon>
        <taxon>Malvales</taxon>
        <taxon>Malvaceae</taxon>
        <taxon>Malvoideae</taxon>
        <taxon>Gossypium</taxon>
    </lineage>
</organism>
<protein>
    <submittedName>
        <fullName evidence="6">Uncharacterized protein</fullName>
    </submittedName>
</protein>
<feature type="chain" id="PRO_5029607319" evidence="5">
    <location>
        <begin position="26"/>
        <end position="386"/>
    </location>
</feature>
<dbReference type="EMBL" id="JABEZX010000003">
    <property type="protein sequence ID" value="MBA0551598.1"/>
    <property type="molecule type" value="Genomic_DNA"/>
</dbReference>
<evidence type="ECO:0000256" key="1">
    <source>
        <dbReference type="ARBA" id="ARBA00008668"/>
    </source>
</evidence>
<evidence type="ECO:0000256" key="2">
    <source>
        <dbReference type="ARBA" id="ARBA00022801"/>
    </source>
</evidence>
<dbReference type="AlphaFoldDB" id="A0A7J8LGM6"/>
<proteinExistence type="inferred from homology"/>
<dbReference type="SUPFAM" id="SSF52266">
    <property type="entry name" value="SGNH hydrolase"/>
    <property type="match status" value="1"/>
</dbReference>
<dbReference type="InterPro" id="IPR001087">
    <property type="entry name" value="GDSL"/>
</dbReference>
<comment type="caution">
    <text evidence="6">The sequence shown here is derived from an EMBL/GenBank/DDBJ whole genome shotgun (WGS) entry which is preliminary data.</text>
</comment>
<dbReference type="InterPro" id="IPR051058">
    <property type="entry name" value="GDSL_Est/Lipase"/>
</dbReference>
<evidence type="ECO:0000256" key="5">
    <source>
        <dbReference type="SAM" id="SignalP"/>
    </source>
</evidence>
<keyword evidence="2" id="KW-0378">Hydrolase</keyword>
<evidence type="ECO:0000313" key="7">
    <source>
        <dbReference type="Proteomes" id="UP000593572"/>
    </source>
</evidence>
<feature type="signal peptide" evidence="5">
    <location>
        <begin position="1"/>
        <end position="25"/>
    </location>
</feature>
<sequence>MAKTCFHGVFVSIAVTSLLLLQAEAPSPPPPPAVYIFGDSTLDVGTNNFIPECAARADFYFNGIDFPYSKPTGRFSNGLNTADQIVRLLGLKKSPPPFLYLVNDPSNFQKNILQGANFASGGSGILRDTGKAVSVFQQYPFEDSIKTIYVLYMQKRVVPLEEQIQQFSTIRSNITNMTGSEEATDKILSKAFILISIGSNDMFEYLLDHSKPMSLAEFNATLISTYEYHIKTLYELGARTFGILTVPPIGCTPFARAVFTGNNSCSEPAQAMAVQFYFDVASSLEQFSSTVQDMKYSVGNTFLMTSVLTGDMLAFGLKNIAAACCGNGTYGCNQTASFCSNRDEYLFWDQFHPTQRASELVALTLFGAAEPIMVPMNFSQLLGVNI</sequence>
<dbReference type="PANTHER" id="PTHR45648">
    <property type="entry name" value="GDSL LIPASE/ACYLHYDROLASE FAMILY PROTEIN (AFU_ORTHOLOGUE AFUA_4G14700)"/>
    <property type="match status" value="1"/>
</dbReference>
<dbReference type="CDD" id="cd01837">
    <property type="entry name" value="SGNH_plant_lipase_like"/>
    <property type="match status" value="1"/>
</dbReference>
<dbReference type="InterPro" id="IPR035669">
    <property type="entry name" value="SGNH_plant_lipase-like"/>
</dbReference>
<reference evidence="6 7" key="1">
    <citation type="journal article" date="2019" name="Genome Biol. Evol.">
        <title>Insights into the evolution of the New World diploid cottons (Gossypium, subgenus Houzingenia) based on genome sequencing.</title>
        <authorList>
            <person name="Grover C.E."/>
            <person name="Arick M.A. 2nd"/>
            <person name="Thrash A."/>
            <person name="Conover J.L."/>
            <person name="Sanders W.S."/>
            <person name="Peterson D.G."/>
            <person name="Frelichowski J.E."/>
            <person name="Scheffler J.A."/>
            <person name="Scheffler B.E."/>
            <person name="Wendel J.F."/>
        </authorList>
    </citation>
    <scope>NUCLEOTIDE SEQUENCE [LARGE SCALE GENOMIC DNA]</scope>
    <source>
        <strain evidence="6">157</strain>
        <tissue evidence="6">Leaf</tissue>
    </source>
</reference>
<dbReference type="PANTHER" id="PTHR45648:SF180">
    <property type="entry name" value="OS04G0561800 PROTEIN"/>
    <property type="match status" value="1"/>
</dbReference>
<evidence type="ECO:0000313" key="6">
    <source>
        <dbReference type="EMBL" id="MBA0551598.1"/>
    </source>
</evidence>